<name>A0A9D1T6I8_9FIRM</name>
<reference evidence="1" key="2">
    <citation type="journal article" date="2021" name="PeerJ">
        <title>Extensive microbial diversity within the chicken gut microbiome revealed by metagenomics and culture.</title>
        <authorList>
            <person name="Gilroy R."/>
            <person name="Ravi A."/>
            <person name="Getino M."/>
            <person name="Pursley I."/>
            <person name="Horton D.L."/>
            <person name="Alikhan N.F."/>
            <person name="Baker D."/>
            <person name="Gharbi K."/>
            <person name="Hall N."/>
            <person name="Watson M."/>
            <person name="Adriaenssens E.M."/>
            <person name="Foster-Nyarko E."/>
            <person name="Jarju S."/>
            <person name="Secka A."/>
            <person name="Antonio M."/>
            <person name="Oren A."/>
            <person name="Chaudhuri R.R."/>
            <person name="La Ragione R."/>
            <person name="Hildebrand F."/>
            <person name="Pallen M.J."/>
        </authorList>
    </citation>
    <scope>NUCLEOTIDE SEQUENCE</scope>
    <source>
        <strain evidence="1">ChiBcec2-4451</strain>
    </source>
</reference>
<dbReference type="Proteomes" id="UP000886723">
    <property type="component" value="Unassembled WGS sequence"/>
</dbReference>
<organism evidence="1 2">
    <name type="scientific">Candidatus Pullilachnospira stercoravium</name>
    <dbReference type="NCBI Taxonomy" id="2840913"/>
    <lineage>
        <taxon>Bacteria</taxon>
        <taxon>Bacillati</taxon>
        <taxon>Bacillota</taxon>
        <taxon>Clostridia</taxon>
        <taxon>Lachnospirales</taxon>
        <taxon>Lachnospiraceae</taxon>
        <taxon>Lachnospiraceae incertae sedis</taxon>
        <taxon>Candidatus Pullilachnospira</taxon>
    </lineage>
</organism>
<dbReference type="Pfam" id="PF06935">
    <property type="entry name" value="DUF1284"/>
    <property type="match status" value="1"/>
</dbReference>
<gene>
    <name evidence="1" type="ORF">IAA63_09065</name>
</gene>
<proteinExistence type="predicted"/>
<sequence length="139" mass="15728">MISLRPHHGLCLQFFEGKGYSDGFTAHMGQVKAFLEAGARITVTEADDEICSRCPNRKGHGCISDEKVRSYDRKVLEICGLAGGEQMTWEVFRELVKEKIIHGAGRALVCPDCQWQEICEEKEREIRRFGASPSDHCQR</sequence>
<dbReference type="InterPro" id="IPR009702">
    <property type="entry name" value="DUF1284"/>
</dbReference>
<evidence type="ECO:0000313" key="2">
    <source>
        <dbReference type="Proteomes" id="UP000886723"/>
    </source>
</evidence>
<accession>A0A9D1T6I8</accession>
<comment type="caution">
    <text evidence="1">The sequence shown here is derived from an EMBL/GenBank/DDBJ whole genome shotgun (WGS) entry which is preliminary data.</text>
</comment>
<protein>
    <submittedName>
        <fullName evidence="1">DUF1284 domain-containing protein</fullName>
    </submittedName>
</protein>
<dbReference type="AlphaFoldDB" id="A0A9D1T6I8"/>
<reference evidence="1" key="1">
    <citation type="submission" date="2020-10" db="EMBL/GenBank/DDBJ databases">
        <authorList>
            <person name="Gilroy R."/>
        </authorList>
    </citation>
    <scope>NUCLEOTIDE SEQUENCE</scope>
    <source>
        <strain evidence="1">ChiBcec2-4451</strain>
    </source>
</reference>
<dbReference type="EMBL" id="DVON01000190">
    <property type="protein sequence ID" value="HIV13271.1"/>
    <property type="molecule type" value="Genomic_DNA"/>
</dbReference>
<evidence type="ECO:0000313" key="1">
    <source>
        <dbReference type="EMBL" id="HIV13271.1"/>
    </source>
</evidence>